<sequence length="58" mass="6498">MNFFPSPPFPSTQTYCKSCEKRVVGTVFQSLISNGRWLELGRLLLNKLYQAGTSEGAK</sequence>
<proteinExistence type="predicted"/>
<evidence type="ECO:0000313" key="2">
    <source>
        <dbReference type="Proteomes" id="UP001054252"/>
    </source>
</evidence>
<dbReference type="Proteomes" id="UP001054252">
    <property type="component" value="Unassembled WGS sequence"/>
</dbReference>
<keyword evidence="2" id="KW-1185">Reference proteome</keyword>
<organism evidence="1 2">
    <name type="scientific">Rubroshorea leprosula</name>
    <dbReference type="NCBI Taxonomy" id="152421"/>
    <lineage>
        <taxon>Eukaryota</taxon>
        <taxon>Viridiplantae</taxon>
        <taxon>Streptophyta</taxon>
        <taxon>Embryophyta</taxon>
        <taxon>Tracheophyta</taxon>
        <taxon>Spermatophyta</taxon>
        <taxon>Magnoliopsida</taxon>
        <taxon>eudicotyledons</taxon>
        <taxon>Gunneridae</taxon>
        <taxon>Pentapetalae</taxon>
        <taxon>rosids</taxon>
        <taxon>malvids</taxon>
        <taxon>Malvales</taxon>
        <taxon>Dipterocarpaceae</taxon>
        <taxon>Rubroshorea</taxon>
    </lineage>
</organism>
<accession>A0AAV5JSL8</accession>
<evidence type="ECO:0000313" key="1">
    <source>
        <dbReference type="EMBL" id="GKV14552.1"/>
    </source>
</evidence>
<comment type="caution">
    <text evidence="1">The sequence shown here is derived from an EMBL/GenBank/DDBJ whole genome shotgun (WGS) entry which is preliminary data.</text>
</comment>
<protein>
    <submittedName>
        <fullName evidence="1">Uncharacterized protein</fullName>
    </submittedName>
</protein>
<name>A0AAV5JSL8_9ROSI</name>
<dbReference type="EMBL" id="BPVZ01000041">
    <property type="protein sequence ID" value="GKV14552.1"/>
    <property type="molecule type" value="Genomic_DNA"/>
</dbReference>
<dbReference type="AlphaFoldDB" id="A0AAV5JSL8"/>
<reference evidence="1 2" key="1">
    <citation type="journal article" date="2021" name="Commun. Biol.">
        <title>The genome of Shorea leprosula (Dipterocarpaceae) highlights the ecological relevance of drought in aseasonal tropical rainforests.</title>
        <authorList>
            <person name="Ng K.K.S."/>
            <person name="Kobayashi M.J."/>
            <person name="Fawcett J.A."/>
            <person name="Hatakeyama M."/>
            <person name="Paape T."/>
            <person name="Ng C.H."/>
            <person name="Ang C.C."/>
            <person name="Tnah L.H."/>
            <person name="Lee C.T."/>
            <person name="Nishiyama T."/>
            <person name="Sese J."/>
            <person name="O'Brien M.J."/>
            <person name="Copetti D."/>
            <person name="Mohd Noor M.I."/>
            <person name="Ong R.C."/>
            <person name="Putra M."/>
            <person name="Sireger I.Z."/>
            <person name="Indrioko S."/>
            <person name="Kosugi Y."/>
            <person name="Izuno A."/>
            <person name="Isagi Y."/>
            <person name="Lee S.L."/>
            <person name="Shimizu K.K."/>
        </authorList>
    </citation>
    <scope>NUCLEOTIDE SEQUENCE [LARGE SCALE GENOMIC DNA]</scope>
    <source>
        <strain evidence="1">214</strain>
    </source>
</reference>
<gene>
    <name evidence="1" type="ORF">SLEP1_g25408</name>
</gene>